<evidence type="ECO:0000313" key="3">
    <source>
        <dbReference type="WBParaSite" id="NBR_0001991801-mRNA-1"/>
    </source>
</evidence>
<keyword evidence="2" id="KW-1185">Reference proteome</keyword>
<sequence>MRPKLFNRKTFDKDIRRLTSLEEKSKANASAPQSGCCQNGYNFLSHIVAFGHHDEVKYSNWIAYEFITGSPLDRCLQRLKYLNNFMSTRQKSEILYQDMFLHNYNTYNGTSLSETVLVFIDDGSQSTEADIVYSDIALIQYRVMDMGIVTIPK</sequence>
<gene>
    <name evidence="1" type="ORF">NBR_LOCUS19919</name>
</gene>
<reference evidence="3" key="1">
    <citation type="submission" date="2017-02" db="UniProtKB">
        <authorList>
            <consortium name="WormBaseParasite"/>
        </authorList>
    </citation>
    <scope>IDENTIFICATION</scope>
</reference>
<organism evidence="3">
    <name type="scientific">Nippostrongylus brasiliensis</name>
    <name type="common">Rat hookworm</name>
    <dbReference type="NCBI Taxonomy" id="27835"/>
    <lineage>
        <taxon>Eukaryota</taxon>
        <taxon>Metazoa</taxon>
        <taxon>Ecdysozoa</taxon>
        <taxon>Nematoda</taxon>
        <taxon>Chromadorea</taxon>
        <taxon>Rhabditida</taxon>
        <taxon>Rhabditina</taxon>
        <taxon>Rhabditomorpha</taxon>
        <taxon>Strongyloidea</taxon>
        <taxon>Heligmosomidae</taxon>
        <taxon>Nippostrongylus</taxon>
    </lineage>
</organism>
<dbReference type="EMBL" id="UYSL01024622">
    <property type="protein sequence ID" value="VDL83655.1"/>
    <property type="molecule type" value="Genomic_DNA"/>
</dbReference>
<name>A0A0N4YRP6_NIPBR</name>
<reference evidence="1 2" key="2">
    <citation type="submission" date="2018-11" db="EMBL/GenBank/DDBJ databases">
        <authorList>
            <consortium name="Pathogen Informatics"/>
        </authorList>
    </citation>
    <scope>NUCLEOTIDE SEQUENCE [LARGE SCALE GENOMIC DNA]</scope>
</reference>
<accession>A0A0N4YRP6</accession>
<dbReference type="WBParaSite" id="NBR_0001991801-mRNA-1">
    <property type="protein sequence ID" value="NBR_0001991801-mRNA-1"/>
    <property type="gene ID" value="NBR_0001991801"/>
</dbReference>
<dbReference type="AlphaFoldDB" id="A0A0N4YRP6"/>
<evidence type="ECO:0000313" key="2">
    <source>
        <dbReference type="Proteomes" id="UP000271162"/>
    </source>
</evidence>
<dbReference type="Proteomes" id="UP000271162">
    <property type="component" value="Unassembled WGS sequence"/>
</dbReference>
<proteinExistence type="predicted"/>
<evidence type="ECO:0000313" key="1">
    <source>
        <dbReference type="EMBL" id="VDL83655.1"/>
    </source>
</evidence>
<protein>
    <submittedName>
        <fullName evidence="3">Protein kinase domain-containing protein</fullName>
    </submittedName>
</protein>